<proteinExistence type="predicted"/>
<evidence type="ECO:0000259" key="1">
    <source>
        <dbReference type="Pfam" id="PF06114"/>
    </source>
</evidence>
<protein>
    <submittedName>
        <fullName evidence="2">ImmA/IrrE family metallo-endopeptidase</fullName>
    </submittedName>
</protein>
<dbReference type="InterPro" id="IPR010359">
    <property type="entry name" value="IrrE_HExxH"/>
</dbReference>
<evidence type="ECO:0000313" key="2">
    <source>
        <dbReference type="EMBL" id="HJC23397.1"/>
    </source>
</evidence>
<evidence type="ECO:0000313" key="3">
    <source>
        <dbReference type="Proteomes" id="UP000823891"/>
    </source>
</evidence>
<reference evidence="2" key="1">
    <citation type="journal article" date="2021" name="PeerJ">
        <title>Extensive microbial diversity within the chicken gut microbiome revealed by metagenomics and culture.</title>
        <authorList>
            <person name="Gilroy R."/>
            <person name="Ravi A."/>
            <person name="Getino M."/>
            <person name="Pursley I."/>
            <person name="Horton D.L."/>
            <person name="Alikhan N.F."/>
            <person name="Baker D."/>
            <person name="Gharbi K."/>
            <person name="Hall N."/>
            <person name="Watson M."/>
            <person name="Adriaenssens E.M."/>
            <person name="Foster-Nyarko E."/>
            <person name="Jarju S."/>
            <person name="Secka A."/>
            <person name="Antonio M."/>
            <person name="Oren A."/>
            <person name="Chaudhuri R.R."/>
            <person name="La Ragione R."/>
            <person name="Hildebrand F."/>
            <person name="Pallen M.J."/>
        </authorList>
    </citation>
    <scope>NUCLEOTIDE SEQUENCE</scope>
    <source>
        <strain evidence="2">USAMLcec2-132</strain>
    </source>
</reference>
<sequence>MQRRTRIPDYPRYPYARQRAYRLLCELEIDRLPVDPWKVAADLPNVHICKWTDLRENCGDDDPLFIDKEGADAKTQHLRGQADYLVVYDDRVENYQRVRWTIAHEIGHIVLGHLTSFDATALNRGSLTEAEYRVLEREADTFAVNLLAPMTIINRLPSIRTKDDLKALCDLSGEASDNCMEELRLLKSGQKLPFPIKEEDVLYRQFFRFISEFNGTDIPTTKYGDLEIDEAFDDYIECDYWEFALMAIRKWKLEKELYAALEGSLALYDCEDMVIFVKDAGKVDFVAQNEGIILETLQKYADSCVKRISAYAVKTTH</sequence>
<dbReference type="Gene3D" id="1.10.10.2910">
    <property type="match status" value="1"/>
</dbReference>
<organism evidence="2 3">
    <name type="scientific">Candidatus Eisenbergiella merdavium</name>
    <dbReference type="NCBI Taxonomy" id="2838551"/>
    <lineage>
        <taxon>Bacteria</taxon>
        <taxon>Bacillati</taxon>
        <taxon>Bacillota</taxon>
        <taxon>Clostridia</taxon>
        <taxon>Lachnospirales</taxon>
        <taxon>Lachnospiraceae</taxon>
        <taxon>Eisenbergiella</taxon>
    </lineage>
</organism>
<dbReference type="Proteomes" id="UP000823891">
    <property type="component" value="Unassembled WGS sequence"/>
</dbReference>
<accession>A0A9D2NFH9</accession>
<gene>
    <name evidence="2" type="ORF">H9761_06800</name>
</gene>
<reference evidence="2" key="2">
    <citation type="submission" date="2021-04" db="EMBL/GenBank/DDBJ databases">
        <authorList>
            <person name="Gilroy R."/>
        </authorList>
    </citation>
    <scope>NUCLEOTIDE SEQUENCE</scope>
    <source>
        <strain evidence="2">USAMLcec2-132</strain>
    </source>
</reference>
<feature type="domain" description="IrrE N-terminal-like" evidence="1">
    <location>
        <begin position="83"/>
        <end position="156"/>
    </location>
</feature>
<dbReference type="EMBL" id="DWWS01000022">
    <property type="protein sequence ID" value="HJC23397.1"/>
    <property type="molecule type" value="Genomic_DNA"/>
</dbReference>
<dbReference type="Pfam" id="PF06114">
    <property type="entry name" value="Peptidase_M78"/>
    <property type="match status" value="1"/>
</dbReference>
<dbReference type="AlphaFoldDB" id="A0A9D2NFH9"/>
<comment type="caution">
    <text evidence="2">The sequence shown here is derived from an EMBL/GenBank/DDBJ whole genome shotgun (WGS) entry which is preliminary data.</text>
</comment>
<name>A0A9D2NFH9_9FIRM</name>